<dbReference type="OrthoDB" id="3058977at2759"/>
<sequence length="429" mass="47751">MPTNLPPPSPSPPPSESEPTDTTSTWAARNPLKEIIPPRRNSQAVKSAAEKAALKIARDARRKDAEHLNEDVVDLLASIEHGIDTLASKHSQPRQRVEQMVLSTSRYVKKRAPSLTNALIHAKGREMNEARTDGKKHSLAEIRQAIKDDPAMQNLTEEQKDGYIQKVMDFRGLKHTGARAHNKASNLDVASVMKNIHEEVPVPTATIVLHFAFYFATRNHSLDTMIPTWMATEGILQFFVEVLGISGAELSKQFDAWNIARLKRGRIDTPGALQTNCRTIIHQGLNRLLNLKDVRMNYKNYDAEIRAKYKVQLRGWPLAVKFAAPSSIGGTEDLRALNQALISGECRWVKMSEKEVAAVEKVLKNQGPKVKAPRSDKGVPRKRKAGNQLEGSTKKKSRKAASMMPPKSKETISDSEDDEDGEGHEEEGM</sequence>
<feature type="compositionally biased region" description="Acidic residues" evidence="1">
    <location>
        <begin position="413"/>
        <end position="429"/>
    </location>
</feature>
<evidence type="ECO:0000313" key="3">
    <source>
        <dbReference type="Proteomes" id="UP000521943"/>
    </source>
</evidence>
<feature type="region of interest" description="Disordered" evidence="1">
    <location>
        <begin position="367"/>
        <end position="429"/>
    </location>
</feature>
<dbReference type="AlphaFoldDB" id="A0A8H6HRR8"/>
<feature type="compositionally biased region" description="Pro residues" evidence="1">
    <location>
        <begin position="1"/>
        <end position="16"/>
    </location>
</feature>
<evidence type="ECO:0000313" key="2">
    <source>
        <dbReference type="EMBL" id="KAF6751974.1"/>
    </source>
</evidence>
<name>A0A8H6HRR8_9AGAR</name>
<gene>
    <name evidence="2" type="ORF">DFP72DRAFT_1070675</name>
</gene>
<accession>A0A8H6HRR8</accession>
<reference evidence="2 3" key="1">
    <citation type="submission" date="2020-07" db="EMBL/GenBank/DDBJ databases">
        <title>Comparative genomics of pyrophilous fungi reveals a link between fire events and developmental genes.</title>
        <authorList>
            <consortium name="DOE Joint Genome Institute"/>
            <person name="Steindorff A.S."/>
            <person name="Carver A."/>
            <person name="Calhoun S."/>
            <person name="Stillman K."/>
            <person name="Liu H."/>
            <person name="Lipzen A."/>
            <person name="Pangilinan J."/>
            <person name="Labutti K."/>
            <person name="Bruns T.D."/>
            <person name="Grigoriev I.V."/>
        </authorList>
    </citation>
    <scope>NUCLEOTIDE SEQUENCE [LARGE SCALE GENOMIC DNA]</scope>
    <source>
        <strain evidence="2 3">CBS 144469</strain>
    </source>
</reference>
<protein>
    <submittedName>
        <fullName evidence="2">Uncharacterized protein</fullName>
    </submittedName>
</protein>
<comment type="caution">
    <text evidence="2">The sequence shown here is derived from an EMBL/GenBank/DDBJ whole genome shotgun (WGS) entry which is preliminary data.</text>
</comment>
<keyword evidence="3" id="KW-1185">Reference proteome</keyword>
<feature type="region of interest" description="Disordered" evidence="1">
    <location>
        <begin position="1"/>
        <end position="24"/>
    </location>
</feature>
<proteinExistence type="predicted"/>
<dbReference type="Proteomes" id="UP000521943">
    <property type="component" value="Unassembled WGS sequence"/>
</dbReference>
<evidence type="ECO:0000256" key="1">
    <source>
        <dbReference type="SAM" id="MobiDB-lite"/>
    </source>
</evidence>
<dbReference type="EMBL" id="JACGCI010000046">
    <property type="protein sequence ID" value="KAF6751974.1"/>
    <property type="molecule type" value="Genomic_DNA"/>
</dbReference>
<organism evidence="2 3">
    <name type="scientific">Ephemerocybe angulata</name>
    <dbReference type="NCBI Taxonomy" id="980116"/>
    <lineage>
        <taxon>Eukaryota</taxon>
        <taxon>Fungi</taxon>
        <taxon>Dikarya</taxon>
        <taxon>Basidiomycota</taxon>
        <taxon>Agaricomycotina</taxon>
        <taxon>Agaricomycetes</taxon>
        <taxon>Agaricomycetidae</taxon>
        <taxon>Agaricales</taxon>
        <taxon>Agaricineae</taxon>
        <taxon>Psathyrellaceae</taxon>
        <taxon>Ephemerocybe</taxon>
    </lineage>
</organism>